<dbReference type="AlphaFoldDB" id="A0A437N0D5"/>
<comment type="similarity">
    <text evidence="1">Belongs to the LysR transcriptional regulatory family.</text>
</comment>
<evidence type="ECO:0000256" key="2">
    <source>
        <dbReference type="ARBA" id="ARBA00023015"/>
    </source>
</evidence>
<dbReference type="Gene3D" id="3.40.190.10">
    <property type="entry name" value="Periplasmic binding protein-like II"/>
    <property type="match status" value="2"/>
</dbReference>
<gene>
    <name evidence="6" type="ORF">EOE18_16195</name>
</gene>
<evidence type="ECO:0000313" key="7">
    <source>
        <dbReference type="Proteomes" id="UP000282837"/>
    </source>
</evidence>
<dbReference type="PROSITE" id="PS50931">
    <property type="entry name" value="HTH_LYSR"/>
    <property type="match status" value="1"/>
</dbReference>
<dbReference type="OrthoDB" id="7840053at2"/>
<dbReference type="InterPro" id="IPR036390">
    <property type="entry name" value="WH_DNA-bd_sf"/>
</dbReference>
<dbReference type="Gene3D" id="1.10.10.10">
    <property type="entry name" value="Winged helix-like DNA-binding domain superfamily/Winged helix DNA-binding domain"/>
    <property type="match status" value="2"/>
</dbReference>
<dbReference type="Pfam" id="PF00126">
    <property type="entry name" value="HTH_1"/>
    <property type="match status" value="2"/>
</dbReference>
<dbReference type="EMBL" id="SACO01000016">
    <property type="protein sequence ID" value="RVU03360.1"/>
    <property type="molecule type" value="Genomic_DNA"/>
</dbReference>
<evidence type="ECO:0000256" key="4">
    <source>
        <dbReference type="ARBA" id="ARBA00023163"/>
    </source>
</evidence>
<sequence length="413" mass="44723">MDLCLRSRVQRRDSGTFMVYAAGLDEGLELVSPRQLLLFEAAGRLGYVTEAAAACGLSQPAATQALQQLQEHIALQLIERGTKGCVLTPWGAQFHRDIAQWLAKLRNVVGLPSSHDLWRISQKQLRAVAAIAQRGSVEQAAVMLGVTPRSVVRSVQNIERLGQLSLLQSGSSLTGQGIELAVEMEVLLGELRLALQRAKAAYARQDQRLSIAVMPDPGLAAIGNVVRDHLSRYPDSQLRIQEASPQELLTLLLTGEVDLLFGSSNLPRPEGIVWNVLHNAAYVVVGAKGHPLAGRTDIGLDELAAYQWVVAAEDTLRHNAFQAIFDGQVPPRVALICSAPPLAAQVLAQSDNLGLMTSYELAGRLDKLCAILPLGSDDVMELAVAHRTGWQANPEQADLIERARLYFAGQIAL</sequence>
<keyword evidence="4" id="KW-0804">Transcription</keyword>
<dbReference type="PANTHER" id="PTHR30126">
    <property type="entry name" value="HTH-TYPE TRANSCRIPTIONAL REGULATOR"/>
    <property type="match status" value="1"/>
</dbReference>
<dbReference type="InterPro" id="IPR000847">
    <property type="entry name" value="LysR_HTH_N"/>
</dbReference>
<dbReference type="SUPFAM" id="SSF46785">
    <property type="entry name" value="Winged helix' DNA-binding domain"/>
    <property type="match status" value="2"/>
</dbReference>
<evidence type="ECO:0000259" key="5">
    <source>
        <dbReference type="PROSITE" id="PS50931"/>
    </source>
</evidence>
<dbReference type="SUPFAM" id="SSF53850">
    <property type="entry name" value="Periplasmic binding protein-like II"/>
    <property type="match status" value="1"/>
</dbReference>
<accession>A0A437N0D5</accession>
<dbReference type="InterPro" id="IPR036388">
    <property type="entry name" value="WH-like_DNA-bd_sf"/>
</dbReference>
<dbReference type="PANTHER" id="PTHR30126:SF98">
    <property type="entry name" value="HTH-TYPE TRANSCRIPTIONAL ACTIVATOR BAUR"/>
    <property type="match status" value="1"/>
</dbReference>
<reference evidence="6 7" key="1">
    <citation type="submission" date="2019-01" db="EMBL/GenBank/DDBJ databases">
        <authorList>
            <person name="Chen W.-M."/>
        </authorList>
    </citation>
    <scope>NUCLEOTIDE SEQUENCE [LARGE SCALE GENOMIC DNA]</scope>
    <source>
        <strain evidence="6 7">FSY-9</strain>
    </source>
</reference>
<name>A0A437N0D5_9SPHN</name>
<evidence type="ECO:0000256" key="1">
    <source>
        <dbReference type="ARBA" id="ARBA00009437"/>
    </source>
</evidence>
<dbReference type="InterPro" id="IPR005119">
    <property type="entry name" value="LysR_subst-bd"/>
</dbReference>
<feature type="domain" description="HTH lysR-type" evidence="5">
    <location>
        <begin position="31"/>
        <end position="88"/>
    </location>
</feature>
<protein>
    <submittedName>
        <fullName evidence="6">LysR family transcriptional regulator</fullName>
    </submittedName>
</protein>
<organism evidence="6 7">
    <name type="scientific">Novosphingobium umbonatum</name>
    <dbReference type="NCBI Taxonomy" id="1908524"/>
    <lineage>
        <taxon>Bacteria</taxon>
        <taxon>Pseudomonadati</taxon>
        <taxon>Pseudomonadota</taxon>
        <taxon>Alphaproteobacteria</taxon>
        <taxon>Sphingomonadales</taxon>
        <taxon>Sphingomonadaceae</taxon>
        <taxon>Novosphingobium</taxon>
    </lineage>
</organism>
<dbReference type="Pfam" id="PF03466">
    <property type="entry name" value="LysR_substrate"/>
    <property type="match status" value="1"/>
</dbReference>
<evidence type="ECO:0000313" key="6">
    <source>
        <dbReference type="EMBL" id="RVU03360.1"/>
    </source>
</evidence>
<dbReference type="CDD" id="cd05466">
    <property type="entry name" value="PBP2_LTTR_substrate"/>
    <property type="match status" value="1"/>
</dbReference>
<evidence type="ECO:0000256" key="3">
    <source>
        <dbReference type="ARBA" id="ARBA00023125"/>
    </source>
</evidence>
<proteinExistence type="inferred from homology"/>
<dbReference type="GO" id="GO:0000976">
    <property type="term" value="F:transcription cis-regulatory region binding"/>
    <property type="evidence" value="ECO:0007669"/>
    <property type="project" value="TreeGrafter"/>
</dbReference>
<keyword evidence="2" id="KW-0805">Transcription regulation</keyword>
<dbReference type="Proteomes" id="UP000282837">
    <property type="component" value="Unassembled WGS sequence"/>
</dbReference>
<dbReference type="GO" id="GO:0003700">
    <property type="term" value="F:DNA-binding transcription factor activity"/>
    <property type="evidence" value="ECO:0007669"/>
    <property type="project" value="InterPro"/>
</dbReference>
<keyword evidence="3" id="KW-0238">DNA-binding</keyword>
<comment type="caution">
    <text evidence="6">The sequence shown here is derived from an EMBL/GenBank/DDBJ whole genome shotgun (WGS) entry which is preliminary data.</text>
</comment>
<keyword evidence="7" id="KW-1185">Reference proteome</keyword>